<dbReference type="EMBL" id="OZ034829">
    <property type="protein sequence ID" value="CAL1685342.1"/>
    <property type="molecule type" value="Genomic_DNA"/>
</dbReference>
<sequence>MSVTSGNYARVPVAIGLLILPGEACRVPSVARAATRPEQARRGVRAAAADGSKLGRQWLELVAVGQH</sequence>
<dbReference type="AlphaFoldDB" id="A0AAV2NZ98"/>
<dbReference type="Proteomes" id="UP001497644">
    <property type="component" value="Chromosome 6"/>
</dbReference>
<protein>
    <submittedName>
        <fullName evidence="1">Uncharacterized protein</fullName>
    </submittedName>
</protein>
<reference evidence="1" key="1">
    <citation type="submission" date="2024-04" db="EMBL/GenBank/DDBJ databases">
        <authorList>
            <consortium name="Molecular Ecology Group"/>
        </authorList>
    </citation>
    <scope>NUCLEOTIDE SEQUENCE</scope>
</reference>
<keyword evidence="2" id="KW-1185">Reference proteome</keyword>
<organism evidence="1 2">
    <name type="scientific">Lasius platythorax</name>
    <dbReference type="NCBI Taxonomy" id="488582"/>
    <lineage>
        <taxon>Eukaryota</taxon>
        <taxon>Metazoa</taxon>
        <taxon>Ecdysozoa</taxon>
        <taxon>Arthropoda</taxon>
        <taxon>Hexapoda</taxon>
        <taxon>Insecta</taxon>
        <taxon>Pterygota</taxon>
        <taxon>Neoptera</taxon>
        <taxon>Endopterygota</taxon>
        <taxon>Hymenoptera</taxon>
        <taxon>Apocrita</taxon>
        <taxon>Aculeata</taxon>
        <taxon>Formicoidea</taxon>
        <taxon>Formicidae</taxon>
        <taxon>Formicinae</taxon>
        <taxon>Lasius</taxon>
        <taxon>Lasius</taxon>
    </lineage>
</organism>
<proteinExistence type="predicted"/>
<accession>A0AAV2NZ98</accession>
<gene>
    <name evidence="1" type="ORF">LPLAT_LOCUS10869</name>
</gene>
<evidence type="ECO:0000313" key="2">
    <source>
        <dbReference type="Proteomes" id="UP001497644"/>
    </source>
</evidence>
<evidence type="ECO:0000313" key="1">
    <source>
        <dbReference type="EMBL" id="CAL1685342.1"/>
    </source>
</evidence>
<name>A0AAV2NZ98_9HYME</name>